<dbReference type="RefSeq" id="WP_133428888.1">
    <property type="nucleotide sequence ID" value="NZ_BMCC01000002.1"/>
</dbReference>
<proteinExistence type="predicted"/>
<feature type="transmembrane region" description="Helical" evidence="1">
    <location>
        <begin position="106"/>
        <end position="124"/>
    </location>
</feature>
<evidence type="ECO:0000313" key="2">
    <source>
        <dbReference type="EMBL" id="TDM02799.1"/>
    </source>
</evidence>
<dbReference type="Proteomes" id="UP000295328">
    <property type="component" value="Unassembled WGS sequence"/>
</dbReference>
<feature type="transmembrane region" description="Helical" evidence="1">
    <location>
        <begin position="73"/>
        <end position="94"/>
    </location>
</feature>
<sequence>MLSEKSEQFLLNMRLELLKRGKKEDEIEAIEEELRDHLYEAEKRGESVDNVTGGSVDEYIKTISKEMALDKGIIKTILGGLVAVIAFFLIPRMIADNFELTSERLIFYGILIFVLIPAELWLLIEMLKKYGHTKKGYLVPVLIAFGGFLLILGGEFFLRSRDSEAIVTMDASTSFWLGLALMILFIIACVFYKTWFYIGVIIYLVLPDLIARIMTDAPAESKEFINISTTVFLMLSIVAMIGALAFIMRQRKKGRI</sequence>
<dbReference type="AlphaFoldDB" id="A0A4R6BLW9"/>
<keyword evidence="1" id="KW-0812">Transmembrane</keyword>
<keyword evidence="1" id="KW-1133">Transmembrane helix</keyword>
<dbReference type="EMBL" id="SCWE01000001">
    <property type="protein sequence ID" value="TDM02799.1"/>
    <property type="molecule type" value="Genomic_DNA"/>
</dbReference>
<dbReference type="OrthoDB" id="1750748at2"/>
<gene>
    <name evidence="2" type="ORF">ERX37_01550</name>
</gene>
<feature type="transmembrane region" description="Helical" evidence="1">
    <location>
        <begin position="174"/>
        <end position="191"/>
    </location>
</feature>
<name>A0A4R6BLW9_9STAP</name>
<dbReference type="PANTHER" id="PTHR41307">
    <property type="entry name" value="MEMBRANE PROTEIN-RELATED"/>
    <property type="match status" value="1"/>
</dbReference>
<dbReference type="PANTHER" id="PTHR41307:SF1">
    <property type="entry name" value="MEMBRANE PROTEIN"/>
    <property type="match status" value="1"/>
</dbReference>
<evidence type="ECO:0000256" key="1">
    <source>
        <dbReference type="SAM" id="Phobius"/>
    </source>
</evidence>
<evidence type="ECO:0008006" key="4">
    <source>
        <dbReference type="Google" id="ProtNLM"/>
    </source>
</evidence>
<accession>A0A4R6BLW9</accession>
<evidence type="ECO:0000313" key="3">
    <source>
        <dbReference type="Proteomes" id="UP000295328"/>
    </source>
</evidence>
<keyword evidence="1" id="KW-0472">Membrane</keyword>
<feature type="transmembrane region" description="Helical" evidence="1">
    <location>
        <begin position="136"/>
        <end position="154"/>
    </location>
</feature>
<dbReference type="SUPFAM" id="SSF158560">
    <property type="entry name" value="BH3980-like"/>
    <property type="match status" value="1"/>
</dbReference>
<keyword evidence="3" id="KW-1185">Reference proteome</keyword>
<reference evidence="2 3" key="1">
    <citation type="submission" date="2019-01" db="EMBL/GenBank/DDBJ databases">
        <title>Draft genome sequences of the type strains of six Macrococcus species.</title>
        <authorList>
            <person name="Mazhar S."/>
            <person name="Altermann E."/>
            <person name="Hill C."/>
            <person name="Mcauliffe O."/>
        </authorList>
    </citation>
    <scope>NUCLEOTIDE SEQUENCE [LARGE SCALE GENOMIC DNA]</scope>
    <source>
        <strain evidence="2 3">CCM4809</strain>
    </source>
</reference>
<feature type="transmembrane region" description="Helical" evidence="1">
    <location>
        <begin position="227"/>
        <end position="247"/>
    </location>
</feature>
<protein>
    <recommendedName>
        <fullName evidence="4">DUF1129 family protein</fullName>
    </recommendedName>
</protein>
<comment type="caution">
    <text evidence="2">The sequence shown here is derived from an EMBL/GenBank/DDBJ whole genome shotgun (WGS) entry which is preliminary data.</text>
</comment>
<feature type="transmembrane region" description="Helical" evidence="1">
    <location>
        <begin position="196"/>
        <end position="215"/>
    </location>
</feature>
<organism evidence="2 3">
    <name type="scientific">Macrococcus hajekii</name>
    <dbReference type="NCBI Taxonomy" id="198482"/>
    <lineage>
        <taxon>Bacteria</taxon>
        <taxon>Bacillati</taxon>
        <taxon>Bacillota</taxon>
        <taxon>Bacilli</taxon>
        <taxon>Bacillales</taxon>
        <taxon>Staphylococcaceae</taxon>
        <taxon>Macrococcus</taxon>
    </lineage>
</organism>